<evidence type="ECO:0000313" key="3">
    <source>
        <dbReference type="WBParaSite" id="HNAJ_0000163901-mRNA-1"/>
    </source>
</evidence>
<dbReference type="AlphaFoldDB" id="A0A0R3T3P4"/>
<dbReference type="OrthoDB" id="6246741at2759"/>
<accession>A0A0R3T3P4</accession>
<dbReference type="Gene3D" id="3.10.450.10">
    <property type="match status" value="1"/>
</dbReference>
<gene>
    <name evidence="1" type="ORF">HNAJ_LOCUS1638</name>
</gene>
<reference evidence="1 2" key="2">
    <citation type="submission" date="2018-11" db="EMBL/GenBank/DDBJ databases">
        <authorList>
            <consortium name="Pathogen Informatics"/>
        </authorList>
    </citation>
    <scope>NUCLEOTIDE SEQUENCE [LARGE SCALE GENOMIC DNA]</scope>
</reference>
<name>A0A0R3T3P4_RODNA</name>
<evidence type="ECO:0000313" key="1">
    <source>
        <dbReference type="EMBL" id="VDN97497.1"/>
    </source>
</evidence>
<reference evidence="3" key="1">
    <citation type="submission" date="2017-02" db="UniProtKB">
        <authorList>
            <consortium name="WormBaseParasite"/>
        </authorList>
    </citation>
    <scope>IDENTIFICATION</scope>
</reference>
<organism evidence="3">
    <name type="scientific">Rodentolepis nana</name>
    <name type="common">Dwarf tapeworm</name>
    <name type="synonym">Hymenolepis nana</name>
    <dbReference type="NCBI Taxonomy" id="102285"/>
    <lineage>
        <taxon>Eukaryota</taxon>
        <taxon>Metazoa</taxon>
        <taxon>Spiralia</taxon>
        <taxon>Lophotrochozoa</taxon>
        <taxon>Platyhelminthes</taxon>
        <taxon>Cestoda</taxon>
        <taxon>Eucestoda</taxon>
        <taxon>Cyclophyllidea</taxon>
        <taxon>Hymenolepididae</taxon>
        <taxon>Rodentolepis</taxon>
    </lineage>
</organism>
<dbReference type="EMBL" id="UZAE01000665">
    <property type="protein sequence ID" value="VDN97497.1"/>
    <property type="molecule type" value="Genomic_DNA"/>
</dbReference>
<sequence>MEKQFVQPLGDIIALEEKALRDAVTRARVESALEELAQQNGGCRKYNLLNIQSGTFQVINGIDYNFHAEVESVPTEKCVAEQAGAIPEVYKINIFEPADQNAKKQYAFEKLLVDEL</sequence>
<proteinExistence type="predicted"/>
<evidence type="ECO:0000313" key="2">
    <source>
        <dbReference type="Proteomes" id="UP000278807"/>
    </source>
</evidence>
<keyword evidence="2" id="KW-1185">Reference proteome</keyword>
<dbReference type="InterPro" id="IPR046350">
    <property type="entry name" value="Cystatin_sf"/>
</dbReference>
<dbReference type="Proteomes" id="UP000278807">
    <property type="component" value="Unassembled WGS sequence"/>
</dbReference>
<protein>
    <submittedName>
        <fullName evidence="3">Cystatin domain-containing protein</fullName>
    </submittedName>
</protein>
<dbReference type="WBParaSite" id="HNAJ_0000163901-mRNA-1">
    <property type="protein sequence ID" value="HNAJ_0000163901-mRNA-1"/>
    <property type="gene ID" value="HNAJ_0000163901"/>
</dbReference>
<dbReference type="SUPFAM" id="SSF54403">
    <property type="entry name" value="Cystatin/monellin"/>
    <property type="match status" value="1"/>
</dbReference>